<proteinExistence type="predicted"/>
<evidence type="ECO:0008006" key="4">
    <source>
        <dbReference type="Google" id="ProtNLM"/>
    </source>
</evidence>
<dbReference type="AlphaFoldDB" id="A0A291QX00"/>
<feature type="signal peptide" evidence="1">
    <location>
        <begin position="1"/>
        <end position="22"/>
    </location>
</feature>
<dbReference type="KEGG" id="cbae:COR50_15530"/>
<dbReference type="PROSITE" id="PS51257">
    <property type="entry name" value="PROKAR_LIPOPROTEIN"/>
    <property type="match status" value="1"/>
</dbReference>
<keyword evidence="1" id="KW-0732">Signal</keyword>
<evidence type="ECO:0000313" key="3">
    <source>
        <dbReference type="Proteomes" id="UP000220133"/>
    </source>
</evidence>
<evidence type="ECO:0000313" key="2">
    <source>
        <dbReference type="EMBL" id="ATL48460.1"/>
    </source>
</evidence>
<evidence type="ECO:0000256" key="1">
    <source>
        <dbReference type="SAM" id="SignalP"/>
    </source>
</evidence>
<protein>
    <recommendedName>
        <fullName evidence="4">DUF4270 domain-containing protein</fullName>
    </recommendedName>
</protein>
<dbReference type="RefSeq" id="WP_098194834.1">
    <property type="nucleotide sequence ID" value="NZ_CP023777.1"/>
</dbReference>
<dbReference type="Proteomes" id="UP000220133">
    <property type="component" value="Chromosome"/>
</dbReference>
<organism evidence="2 3">
    <name type="scientific">Chitinophaga caeni</name>
    <dbReference type="NCBI Taxonomy" id="2029983"/>
    <lineage>
        <taxon>Bacteria</taxon>
        <taxon>Pseudomonadati</taxon>
        <taxon>Bacteroidota</taxon>
        <taxon>Chitinophagia</taxon>
        <taxon>Chitinophagales</taxon>
        <taxon>Chitinophagaceae</taxon>
        <taxon>Chitinophaga</taxon>
    </lineage>
</organism>
<dbReference type="EMBL" id="CP023777">
    <property type="protein sequence ID" value="ATL48460.1"/>
    <property type="molecule type" value="Genomic_DNA"/>
</dbReference>
<name>A0A291QX00_9BACT</name>
<feature type="chain" id="PRO_5012764755" description="DUF4270 domain-containing protein" evidence="1">
    <location>
        <begin position="23"/>
        <end position="459"/>
    </location>
</feature>
<gene>
    <name evidence="2" type="ORF">COR50_15530</name>
</gene>
<sequence>MKIKFSYLSCLAIIAFGLVSFSGCTESTILGSDLIPGTDKVNVRDTTITNLIVNNVLRTDSTVFTGGPSNVNIVIGSITDDNVFGKSHGIAYAQFDLPSDTFRFKGSGVTIDSAILYIPYSGFYGDSMANLSFKVVQMNEPTFKADSSYRYFHQLGINNSVVWGNTTVNALQCRDSAFIYGTSTMGPSLKIPLNNTFKQLFLSQSNNGAAEFDTDSTFRLWMNGLALVPDTAVNGRTLLYLSMSGAKISFQYKNSEEDSLVAHFGFSIYDCGHQNFFARNYSGSQAANYINTGKASGDSLIFLQEAPGIYANLQIPGLENFPANAAINQAELVINQASINMDPNANIYTAPDNLMLYKYANQAMDSLGYVVDYGNPSSPNTSFGGQKTVISNVGGVEIVQYKFNIARYMQLLLKGSETNYGFRLIASSPYEVDSRRVVVGGSGEQNNTSMHVRIIYTKQ</sequence>
<reference evidence="2 3" key="1">
    <citation type="submission" date="2017-10" db="EMBL/GenBank/DDBJ databases">
        <title>Paenichitinophaga pekingensis gen. nov., sp. nov., isolated from activated sludge.</title>
        <authorList>
            <person name="Jin D."/>
            <person name="Kong X."/>
            <person name="Deng Y."/>
            <person name="Bai Z."/>
        </authorList>
    </citation>
    <scope>NUCLEOTIDE SEQUENCE [LARGE SCALE GENOMIC DNA]</scope>
    <source>
        <strain evidence="2 3">13</strain>
    </source>
</reference>
<accession>A0A291QX00</accession>
<keyword evidence="3" id="KW-1185">Reference proteome</keyword>
<dbReference type="OrthoDB" id="1466062at2"/>